<proteinExistence type="predicted"/>
<feature type="domain" description="Serine aminopeptidase S33" evidence="2">
    <location>
        <begin position="117"/>
        <end position="239"/>
    </location>
</feature>
<dbReference type="RefSeq" id="WP_386428409.1">
    <property type="nucleotide sequence ID" value="NZ_JBHSBB010000009.1"/>
</dbReference>
<evidence type="ECO:0000256" key="1">
    <source>
        <dbReference type="SAM" id="MobiDB-lite"/>
    </source>
</evidence>
<name>A0ABV8HLX3_9ACTN</name>
<keyword evidence="4" id="KW-1185">Reference proteome</keyword>
<feature type="compositionally biased region" description="Low complexity" evidence="1">
    <location>
        <begin position="1"/>
        <end position="14"/>
    </location>
</feature>
<dbReference type="InterPro" id="IPR029058">
    <property type="entry name" value="AB_hydrolase_fold"/>
</dbReference>
<feature type="region of interest" description="Disordered" evidence="1">
    <location>
        <begin position="1"/>
        <end position="28"/>
    </location>
</feature>
<gene>
    <name evidence="3" type="ORF">ACFO3J_10485</name>
</gene>
<evidence type="ECO:0000259" key="2">
    <source>
        <dbReference type="Pfam" id="PF12146"/>
    </source>
</evidence>
<dbReference type="Pfam" id="PF12146">
    <property type="entry name" value="Hydrolase_4"/>
    <property type="match status" value="1"/>
</dbReference>
<accession>A0ABV8HLX3</accession>
<comment type="caution">
    <text evidence="3">The sequence shown here is derived from an EMBL/GenBank/DDBJ whole genome shotgun (WGS) entry which is preliminary data.</text>
</comment>
<dbReference type="SUPFAM" id="SSF53474">
    <property type="entry name" value="alpha/beta-Hydrolases"/>
    <property type="match status" value="1"/>
</dbReference>
<sequence>MTAAPGTAAPTATGDPVHPTVPAPPADRAAHWYPAQGLLHRGTIVLLPGRGEHPGVYERFGRRLAADAYVVHVLDVAPGADPAGVAAAVDAVAAGAATPLVLAGSDTGALHALAASVRTAAAPGALLLAGVPGEGAWSAGAEEEWAGELDARTTCPTHRGRLGADPLFAPGALTAPAPAELVAAAEAVLAAPPAVPALLLHGAADPVSPPERARALAALLPGATLATVADGRHDTLNDIQHRSVAALVVQWLERLRAAGRPVLAVEGGAVF</sequence>
<reference evidence="4" key="1">
    <citation type="journal article" date="2019" name="Int. J. Syst. Evol. Microbiol.">
        <title>The Global Catalogue of Microorganisms (GCM) 10K type strain sequencing project: providing services to taxonomists for standard genome sequencing and annotation.</title>
        <authorList>
            <consortium name="The Broad Institute Genomics Platform"/>
            <consortium name="The Broad Institute Genome Sequencing Center for Infectious Disease"/>
            <person name="Wu L."/>
            <person name="Ma J."/>
        </authorList>
    </citation>
    <scope>NUCLEOTIDE SEQUENCE [LARGE SCALE GENOMIC DNA]</scope>
    <source>
        <strain evidence="4">CGMCC 4.7237</strain>
    </source>
</reference>
<dbReference type="Proteomes" id="UP001595765">
    <property type="component" value="Unassembled WGS sequence"/>
</dbReference>
<organism evidence="3 4">
    <name type="scientific">Streptomyces polygonati</name>
    <dbReference type="NCBI Taxonomy" id="1617087"/>
    <lineage>
        <taxon>Bacteria</taxon>
        <taxon>Bacillati</taxon>
        <taxon>Actinomycetota</taxon>
        <taxon>Actinomycetes</taxon>
        <taxon>Kitasatosporales</taxon>
        <taxon>Streptomycetaceae</taxon>
        <taxon>Streptomyces</taxon>
    </lineage>
</organism>
<dbReference type="InterPro" id="IPR022742">
    <property type="entry name" value="Hydrolase_4"/>
</dbReference>
<protein>
    <submittedName>
        <fullName evidence="3">Alpha/beta hydrolase</fullName>
    </submittedName>
</protein>
<dbReference type="GO" id="GO:0016787">
    <property type="term" value="F:hydrolase activity"/>
    <property type="evidence" value="ECO:0007669"/>
    <property type="project" value="UniProtKB-KW"/>
</dbReference>
<evidence type="ECO:0000313" key="4">
    <source>
        <dbReference type="Proteomes" id="UP001595765"/>
    </source>
</evidence>
<dbReference type="EMBL" id="JBHSBB010000009">
    <property type="protein sequence ID" value="MFC4031907.1"/>
    <property type="molecule type" value="Genomic_DNA"/>
</dbReference>
<dbReference type="Gene3D" id="3.40.50.1820">
    <property type="entry name" value="alpha/beta hydrolase"/>
    <property type="match status" value="1"/>
</dbReference>
<evidence type="ECO:0000313" key="3">
    <source>
        <dbReference type="EMBL" id="MFC4031907.1"/>
    </source>
</evidence>
<keyword evidence="3" id="KW-0378">Hydrolase</keyword>